<feature type="transmembrane region" description="Helical" evidence="7">
    <location>
        <begin position="101"/>
        <end position="126"/>
    </location>
</feature>
<dbReference type="InterPro" id="IPR036259">
    <property type="entry name" value="MFS_trans_sf"/>
</dbReference>
<evidence type="ECO:0000256" key="5">
    <source>
        <dbReference type="ARBA" id="ARBA00022989"/>
    </source>
</evidence>
<keyword evidence="4 7" id="KW-0812">Transmembrane</keyword>
<dbReference type="InterPro" id="IPR050171">
    <property type="entry name" value="MFS_Transporters"/>
</dbReference>
<evidence type="ECO:0000313" key="8">
    <source>
        <dbReference type="EMBL" id="MFC4857626.1"/>
    </source>
</evidence>
<keyword evidence="9" id="KW-1185">Reference proteome</keyword>
<keyword evidence="6 7" id="KW-0472">Membrane</keyword>
<dbReference type="Pfam" id="PF07690">
    <property type="entry name" value="MFS_1"/>
    <property type="match status" value="1"/>
</dbReference>
<evidence type="ECO:0000256" key="3">
    <source>
        <dbReference type="ARBA" id="ARBA00022475"/>
    </source>
</evidence>
<feature type="transmembrane region" description="Helical" evidence="7">
    <location>
        <begin position="77"/>
        <end position="95"/>
    </location>
</feature>
<protein>
    <submittedName>
        <fullName evidence="8">MFS transporter</fullName>
    </submittedName>
</protein>
<feature type="transmembrane region" description="Helical" evidence="7">
    <location>
        <begin position="302"/>
        <end position="322"/>
    </location>
</feature>
<proteinExistence type="predicted"/>
<dbReference type="Gene3D" id="1.20.1250.20">
    <property type="entry name" value="MFS general substrate transporter like domains"/>
    <property type="match status" value="1"/>
</dbReference>
<dbReference type="SUPFAM" id="SSF103473">
    <property type="entry name" value="MFS general substrate transporter"/>
    <property type="match status" value="1"/>
</dbReference>
<sequence>MSRFLPAPGPARPLAAAQLADSIGLGGYLVCSALFFTRIVGLSPTQVGFGLTAGWAVGFLAGVPLGHLADRRGPRGVAMSLALCTAAALVLFLFVRAFVPFVLVACLYSTALCGLGAARQALLAGLVPAGERTRVRAVLATAVNGGIAVGAGLGGLALQADTAMGYLAVFALDAVSLAVSALVLLRLPVVAPTPASAKGAPVLEVLRDRPYAVVATLNMLLQLHIPLITLAIPLWVVERTDAPGWTVSLLLVLNTLSVVLFQVRVASRVTDLASAARFMRFAGVTLFGACAVFALSGFDMPAWFAVVVLVVAAVLQAAAEMMQASGSWEIGFGLAPEGRQGQYQGFFGSGFTVARMLGPLVVTTVVLGWGTAGWLLLGGVFVAAGAAMGPAVRWARRSAPGRAGTTLVSSAG</sequence>
<evidence type="ECO:0000256" key="4">
    <source>
        <dbReference type="ARBA" id="ARBA00022692"/>
    </source>
</evidence>
<feature type="transmembrane region" description="Helical" evidence="7">
    <location>
        <begin position="373"/>
        <end position="392"/>
    </location>
</feature>
<feature type="transmembrane region" description="Helical" evidence="7">
    <location>
        <begin position="164"/>
        <end position="189"/>
    </location>
</feature>
<evidence type="ECO:0000313" key="9">
    <source>
        <dbReference type="Proteomes" id="UP001595859"/>
    </source>
</evidence>
<feature type="transmembrane region" description="Helical" evidence="7">
    <location>
        <begin position="138"/>
        <end position="158"/>
    </location>
</feature>
<evidence type="ECO:0000256" key="7">
    <source>
        <dbReference type="SAM" id="Phobius"/>
    </source>
</evidence>
<dbReference type="PANTHER" id="PTHR23517:SF2">
    <property type="entry name" value="MULTIDRUG RESISTANCE PROTEIN MDTH"/>
    <property type="match status" value="1"/>
</dbReference>
<keyword evidence="2" id="KW-0813">Transport</keyword>
<dbReference type="Proteomes" id="UP001595859">
    <property type="component" value="Unassembled WGS sequence"/>
</dbReference>
<keyword evidence="3" id="KW-1003">Cell membrane</keyword>
<gene>
    <name evidence="8" type="ORF">ACFPCV_29360</name>
</gene>
<reference evidence="9" key="1">
    <citation type="journal article" date="2019" name="Int. J. Syst. Evol. Microbiol.">
        <title>The Global Catalogue of Microorganisms (GCM) 10K type strain sequencing project: providing services to taxonomists for standard genome sequencing and annotation.</title>
        <authorList>
            <consortium name="The Broad Institute Genomics Platform"/>
            <consortium name="The Broad Institute Genome Sequencing Center for Infectious Disease"/>
            <person name="Wu L."/>
            <person name="Ma J."/>
        </authorList>
    </citation>
    <scope>NUCLEOTIDE SEQUENCE [LARGE SCALE GENOMIC DNA]</scope>
    <source>
        <strain evidence="9">ZS-22-S1</strain>
    </source>
</reference>
<feature type="transmembrane region" description="Helical" evidence="7">
    <location>
        <begin position="47"/>
        <end position="65"/>
    </location>
</feature>
<evidence type="ECO:0000256" key="1">
    <source>
        <dbReference type="ARBA" id="ARBA00004651"/>
    </source>
</evidence>
<dbReference type="InterPro" id="IPR011701">
    <property type="entry name" value="MFS"/>
</dbReference>
<accession>A0ABV9SE70</accession>
<feature type="transmembrane region" description="Helical" evidence="7">
    <location>
        <begin position="278"/>
        <end position="296"/>
    </location>
</feature>
<feature type="transmembrane region" description="Helical" evidence="7">
    <location>
        <begin position="242"/>
        <end position="266"/>
    </location>
</feature>
<evidence type="ECO:0000256" key="2">
    <source>
        <dbReference type="ARBA" id="ARBA00022448"/>
    </source>
</evidence>
<dbReference type="EMBL" id="JBHSIS010000020">
    <property type="protein sequence ID" value="MFC4857626.1"/>
    <property type="molecule type" value="Genomic_DNA"/>
</dbReference>
<keyword evidence="5 7" id="KW-1133">Transmembrane helix</keyword>
<comment type="subcellular location">
    <subcellularLocation>
        <location evidence="1">Cell membrane</location>
        <topology evidence="1">Multi-pass membrane protein</topology>
    </subcellularLocation>
</comment>
<dbReference type="PANTHER" id="PTHR23517">
    <property type="entry name" value="RESISTANCE PROTEIN MDTM, PUTATIVE-RELATED-RELATED"/>
    <property type="match status" value="1"/>
</dbReference>
<feature type="transmembrane region" description="Helical" evidence="7">
    <location>
        <begin position="210"/>
        <end position="236"/>
    </location>
</feature>
<name>A0ABV9SE70_9PSEU</name>
<organism evidence="8 9">
    <name type="scientific">Actinophytocola glycyrrhizae</name>
    <dbReference type="NCBI Taxonomy" id="2044873"/>
    <lineage>
        <taxon>Bacteria</taxon>
        <taxon>Bacillati</taxon>
        <taxon>Actinomycetota</taxon>
        <taxon>Actinomycetes</taxon>
        <taxon>Pseudonocardiales</taxon>
        <taxon>Pseudonocardiaceae</taxon>
    </lineage>
</organism>
<dbReference type="RefSeq" id="WP_378059616.1">
    <property type="nucleotide sequence ID" value="NZ_JBHSIS010000020.1"/>
</dbReference>
<feature type="transmembrane region" description="Helical" evidence="7">
    <location>
        <begin position="20"/>
        <end position="41"/>
    </location>
</feature>
<comment type="caution">
    <text evidence="8">The sequence shown here is derived from an EMBL/GenBank/DDBJ whole genome shotgun (WGS) entry which is preliminary data.</text>
</comment>
<evidence type="ECO:0000256" key="6">
    <source>
        <dbReference type="ARBA" id="ARBA00023136"/>
    </source>
</evidence>